<dbReference type="Pfam" id="PF02515">
    <property type="entry name" value="CoA_transf_3"/>
    <property type="match status" value="2"/>
</dbReference>
<dbReference type="InterPro" id="IPR023606">
    <property type="entry name" value="CoA-Trfase_III_dom_1_sf"/>
</dbReference>
<dbReference type="AlphaFoldDB" id="A0A7Y6B3A6"/>
<name>A0A7Y6B3A6_9SPHN</name>
<dbReference type="PANTHER" id="PTHR48228">
    <property type="entry name" value="SUCCINYL-COA--D-CITRAMALATE COA-TRANSFERASE"/>
    <property type="match status" value="1"/>
</dbReference>
<comment type="caution">
    <text evidence="1">The sequence shown here is derived from an EMBL/GenBank/DDBJ whole genome shotgun (WGS) entry which is preliminary data.</text>
</comment>
<evidence type="ECO:0008006" key="3">
    <source>
        <dbReference type="Google" id="ProtNLM"/>
    </source>
</evidence>
<dbReference type="Proteomes" id="UP000536441">
    <property type="component" value="Unassembled WGS sequence"/>
</dbReference>
<dbReference type="Gene3D" id="3.30.1540.10">
    <property type="entry name" value="formyl-coa transferase, domain 3"/>
    <property type="match status" value="1"/>
</dbReference>
<dbReference type="GO" id="GO:0003824">
    <property type="term" value="F:catalytic activity"/>
    <property type="evidence" value="ECO:0007669"/>
    <property type="project" value="InterPro"/>
</dbReference>
<gene>
    <name evidence="1" type="ORF">HP438_01770</name>
</gene>
<sequence length="829" mass="88649">MSGATTSGGPLAGLRVVEFGHWLAGPMAGLLLADQGAEVVSVRRPGAAERHPAERILHRGKRCIELDLKSEVGRSEALALVNAADVVIENFRPGVMARLGLGYDQVRQDNPQIIYASLPGFSESDARASMPGWEGVIAANAALFTDISFWGAAFSLPPVFTALPLASAYSALHAAIGVTAAVFGRLRDGRGDRIEAPLLDGAMSASAGPLMRTKGQPKRYNEPGIPTVIIDHLNLRRLPGVLASGVERFLDGQMPPFFRSYACADGRDLFILVIDNIGHIDRLLSAMGIADELESMGLRRGNILDVPPTDDNVYAYRSNTSGMKQLAKRLEALFLTRSALEWEDHLGRHGVPAAVQRTTAEWTGFGPIREAGIVVAHDDDEATILAPGHLVDISASDHGSMPLPQKAAAPVFTGWTSDGRFFANAPEPAESATPPLSGLRILDLANVIAGPVASRTLAELGAEVLHIDPINPKMGPRMLLFIGQEVNQGKDAAIIDLKNEATKPIVDRLIERSDAVIYNKLPHQAAGLGFDPDRVHAAKPDCVITAVTAYGGSLGKGWGDRPAYDPVVQAMSGIMVRYGGLSSPEVHGVAATIDYFTGFAGTLSALCGFVARERGARNIVTRTSLARTAAWIQLPFITGRPVAEPSGQNARGWDALNSLYRSSDGWIYLALEPDLYLQARPSIEAAMAISLPDRWQDASETLAKAFEKRKAAELVRALQSPILAIAEVLDVRALREKAEPGAWADTLVTTDLPSGRTLLVPQGEDRGELYVPDSTWLRWGSRPRRRLHASHLPGADTVALLEALMGAAPATLPSGMSSSWDLSTGPLPT</sequence>
<dbReference type="SUPFAM" id="SSF89796">
    <property type="entry name" value="CoA-transferase family III (CaiB/BaiF)"/>
    <property type="match status" value="2"/>
</dbReference>
<reference evidence="1 2" key="1">
    <citation type="submission" date="2020-05" db="EMBL/GenBank/DDBJ databases">
        <title>Genome Sequencing of Type Strains.</title>
        <authorList>
            <person name="Lemaire J.F."/>
            <person name="Inderbitzin P."/>
            <person name="Gregorio O.A."/>
            <person name="Collins S.B."/>
            <person name="Wespe N."/>
            <person name="Knight-Connoni V."/>
        </authorList>
    </citation>
    <scope>NUCLEOTIDE SEQUENCE [LARGE SCALE GENOMIC DNA]</scope>
    <source>
        <strain evidence="1 2">DSM 100049</strain>
    </source>
</reference>
<dbReference type="EMBL" id="JABMCH010000045">
    <property type="protein sequence ID" value="NUU45707.1"/>
    <property type="molecule type" value="Genomic_DNA"/>
</dbReference>
<dbReference type="InterPro" id="IPR050509">
    <property type="entry name" value="CoA-transferase_III"/>
</dbReference>
<protein>
    <recommendedName>
        <fullName evidence="3">CoA transferase</fullName>
    </recommendedName>
</protein>
<evidence type="ECO:0000313" key="1">
    <source>
        <dbReference type="EMBL" id="NUU45707.1"/>
    </source>
</evidence>
<organism evidence="1 2">
    <name type="scientific">Sphingomonas zeae</name>
    <dbReference type="NCBI Taxonomy" id="1646122"/>
    <lineage>
        <taxon>Bacteria</taxon>
        <taxon>Pseudomonadati</taxon>
        <taxon>Pseudomonadota</taxon>
        <taxon>Alphaproteobacteria</taxon>
        <taxon>Sphingomonadales</taxon>
        <taxon>Sphingomonadaceae</taxon>
        <taxon>Sphingomonas</taxon>
    </lineage>
</organism>
<dbReference type="InterPro" id="IPR044855">
    <property type="entry name" value="CoA-Trfase_III_dom3_sf"/>
</dbReference>
<evidence type="ECO:0000313" key="2">
    <source>
        <dbReference type="Proteomes" id="UP000536441"/>
    </source>
</evidence>
<dbReference type="PANTHER" id="PTHR48228:SF5">
    <property type="entry name" value="ALPHA-METHYLACYL-COA RACEMASE"/>
    <property type="match status" value="1"/>
</dbReference>
<accession>A0A7Y6B3A6</accession>
<dbReference type="RefSeq" id="WP_175310498.1">
    <property type="nucleotide sequence ID" value="NZ_CBCRYR010000033.1"/>
</dbReference>
<keyword evidence="2" id="KW-1185">Reference proteome</keyword>
<proteinExistence type="predicted"/>
<dbReference type="InterPro" id="IPR003673">
    <property type="entry name" value="CoA-Trfase_fam_III"/>
</dbReference>
<dbReference type="Gene3D" id="3.40.50.10540">
    <property type="entry name" value="Crotonobetainyl-coa:carnitine coa-transferase, domain 1"/>
    <property type="match status" value="2"/>
</dbReference>